<evidence type="ECO:0000256" key="2">
    <source>
        <dbReference type="ARBA" id="ARBA00022737"/>
    </source>
</evidence>
<evidence type="ECO:0000259" key="5">
    <source>
        <dbReference type="SMART" id="SM00736"/>
    </source>
</evidence>
<feature type="domain" description="Dystroglycan-type cadherin-like" evidence="5">
    <location>
        <begin position="5756"/>
        <end position="5855"/>
    </location>
</feature>
<dbReference type="Pfam" id="PF17803">
    <property type="entry name" value="Cadherin_4"/>
    <property type="match status" value="6"/>
</dbReference>
<gene>
    <name evidence="6" type="ORF">Mettu_1576</name>
</gene>
<feature type="domain" description="Dystroglycan-type cadherin-like" evidence="5">
    <location>
        <begin position="6053"/>
        <end position="6152"/>
    </location>
</feature>
<dbReference type="InterPro" id="IPR015919">
    <property type="entry name" value="Cadherin-like_sf"/>
</dbReference>
<feature type="compositionally biased region" description="Low complexity" evidence="4">
    <location>
        <begin position="5992"/>
        <end position="6024"/>
    </location>
</feature>
<proteinExistence type="predicted"/>
<reference evidence="6 7" key="1">
    <citation type="submission" date="2011-06" db="EMBL/GenBank/DDBJ databases">
        <title>Genomic sequence of Methylobacter tundripaludum SV96.</title>
        <authorList>
            <consortium name="US DOE Joint Genome Institute"/>
            <person name="Lucas S."/>
            <person name="Han J."/>
            <person name="Lapidus A."/>
            <person name="Cheng J.-F."/>
            <person name="Goodwin L."/>
            <person name="Pitluck S."/>
            <person name="Held B."/>
            <person name="Detter J.C."/>
            <person name="Han C."/>
            <person name="Tapia R."/>
            <person name="Land M."/>
            <person name="Hauser L."/>
            <person name="Kyrpides N."/>
            <person name="Ivanova N."/>
            <person name="Ovchinnikova G."/>
            <person name="Pagani I."/>
            <person name="Klotz M.G."/>
            <person name="Dispirito A.A."/>
            <person name="Murrell J.C."/>
            <person name="Dunfield P."/>
            <person name="Kalyuzhnaya M.G."/>
            <person name="Svenning M."/>
            <person name="Trotsenko Y.A."/>
            <person name="Stein L.Y."/>
            <person name="Woyke T."/>
        </authorList>
    </citation>
    <scope>NUCLEOTIDE SEQUENCE [LARGE SCALE GENOMIC DNA]</scope>
    <source>
        <strain evidence="7">ATCC BAA-1195 / DSM 17260 / SV96</strain>
    </source>
</reference>
<dbReference type="NCBIfam" id="NF012211">
    <property type="entry name" value="tand_rpt_95"/>
    <property type="match status" value="2"/>
</dbReference>
<dbReference type="NCBIfam" id="TIGR01965">
    <property type="entry name" value="VCBS_repeat"/>
    <property type="match status" value="8"/>
</dbReference>
<keyword evidence="1" id="KW-0732">Signal</keyword>
<dbReference type="SUPFAM" id="SSF49313">
    <property type="entry name" value="Cadherin-like"/>
    <property type="match status" value="2"/>
</dbReference>
<dbReference type="InterPro" id="IPR025592">
    <property type="entry name" value="DUF4347"/>
</dbReference>
<dbReference type="Pfam" id="PF14252">
    <property type="entry name" value="DUF4347"/>
    <property type="match status" value="1"/>
</dbReference>
<dbReference type="eggNOG" id="COG3210">
    <property type="taxonomic scope" value="Bacteria"/>
</dbReference>
<dbReference type="STRING" id="697282.Mettu_1576"/>
<dbReference type="eggNOG" id="COG0823">
    <property type="taxonomic scope" value="Bacteria"/>
</dbReference>
<evidence type="ECO:0000256" key="3">
    <source>
        <dbReference type="ARBA" id="ARBA00023180"/>
    </source>
</evidence>
<name>G3IUM9_METTV</name>
<dbReference type="PANTHER" id="PTHR45739:SF1">
    <property type="entry name" value="EXTRACELLULAR MATRIX ORGANIZING PROTEIN FRAS1"/>
    <property type="match status" value="1"/>
</dbReference>
<dbReference type="GO" id="GO:0016020">
    <property type="term" value="C:membrane"/>
    <property type="evidence" value="ECO:0007669"/>
    <property type="project" value="InterPro"/>
</dbReference>
<dbReference type="Pfam" id="PF16184">
    <property type="entry name" value="Cadherin_3"/>
    <property type="match status" value="5"/>
</dbReference>
<keyword evidence="7" id="KW-1185">Reference proteome</keyword>
<dbReference type="InterPro" id="IPR040853">
    <property type="entry name" value="RapA2_cadherin-like"/>
</dbReference>
<dbReference type="PANTHER" id="PTHR45739">
    <property type="entry name" value="MATRIX PROTEIN, PUTATIVE-RELATED"/>
    <property type="match status" value="1"/>
</dbReference>
<dbReference type="HOGENOM" id="CLU_223203_0_0_6"/>
<dbReference type="GO" id="GO:0005509">
    <property type="term" value="F:calcium ion binding"/>
    <property type="evidence" value="ECO:0007669"/>
    <property type="project" value="InterPro"/>
</dbReference>
<dbReference type="Gene3D" id="2.60.40.3440">
    <property type="match status" value="1"/>
</dbReference>
<dbReference type="RefSeq" id="WP_006890720.1">
    <property type="nucleotide sequence ID" value="NZ_JH109152.1"/>
</dbReference>
<evidence type="ECO:0000256" key="4">
    <source>
        <dbReference type="SAM" id="MobiDB-lite"/>
    </source>
</evidence>
<dbReference type="Gene3D" id="2.60.40.10">
    <property type="entry name" value="Immunoglobulins"/>
    <property type="match status" value="6"/>
</dbReference>
<dbReference type="eggNOG" id="COG3188">
    <property type="taxonomic scope" value="Bacteria"/>
</dbReference>
<dbReference type="Pfam" id="PF17963">
    <property type="entry name" value="Big_9"/>
    <property type="match status" value="2"/>
</dbReference>
<dbReference type="eggNOG" id="COG3898">
    <property type="taxonomic scope" value="Bacteria"/>
</dbReference>
<dbReference type="InterPro" id="IPR006644">
    <property type="entry name" value="Cadg"/>
</dbReference>
<dbReference type="GO" id="GO:0009653">
    <property type="term" value="P:anatomical structure morphogenesis"/>
    <property type="evidence" value="ECO:0007669"/>
    <property type="project" value="TreeGrafter"/>
</dbReference>
<dbReference type="PROSITE" id="PS51854">
    <property type="entry name" value="CSPG"/>
    <property type="match status" value="3"/>
</dbReference>
<dbReference type="InterPro" id="IPR010221">
    <property type="entry name" value="VCBS_dom"/>
</dbReference>
<feature type="region of interest" description="Disordered" evidence="4">
    <location>
        <begin position="5979"/>
        <end position="6046"/>
    </location>
</feature>
<dbReference type="InterPro" id="IPR013783">
    <property type="entry name" value="Ig-like_fold"/>
</dbReference>
<keyword evidence="3" id="KW-0325">Glycoprotein</keyword>
<dbReference type="eggNOG" id="COG0689">
    <property type="taxonomic scope" value="Bacteria"/>
</dbReference>
<accession>G3IUM9</accession>
<dbReference type="InterPro" id="IPR051561">
    <property type="entry name" value="FRAS1_ECM"/>
</dbReference>
<dbReference type="OrthoDB" id="6089850at2"/>
<dbReference type="Proteomes" id="UP000004664">
    <property type="component" value="Unassembled WGS sequence"/>
</dbReference>
<evidence type="ECO:0000256" key="1">
    <source>
        <dbReference type="ARBA" id="ARBA00022729"/>
    </source>
</evidence>
<dbReference type="eggNOG" id="COG2202">
    <property type="taxonomic scope" value="Bacteria"/>
</dbReference>
<dbReference type="eggNOG" id="COG4932">
    <property type="taxonomic scope" value="Bacteria"/>
</dbReference>
<evidence type="ECO:0000313" key="6">
    <source>
        <dbReference type="EMBL" id="EGW22752.1"/>
    </source>
</evidence>
<evidence type="ECO:0000313" key="7">
    <source>
        <dbReference type="Proteomes" id="UP000004664"/>
    </source>
</evidence>
<dbReference type="SUPFAM" id="SSF50939">
    <property type="entry name" value="Sialidases"/>
    <property type="match status" value="1"/>
</dbReference>
<dbReference type="EMBL" id="JH109152">
    <property type="protein sequence ID" value="EGW22752.1"/>
    <property type="molecule type" value="Genomic_DNA"/>
</dbReference>
<feature type="region of interest" description="Disordered" evidence="4">
    <location>
        <begin position="4332"/>
        <end position="4353"/>
    </location>
</feature>
<keyword evidence="2" id="KW-0677">Repeat</keyword>
<organism evidence="6 7">
    <name type="scientific">Methylobacter tundripaludum (strain ATCC BAA-1195 / DSM 17260 / SV96)</name>
    <dbReference type="NCBI Taxonomy" id="697282"/>
    <lineage>
        <taxon>Bacteria</taxon>
        <taxon>Pseudomonadati</taxon>
        <taxon>Pseudomonadota</taxon>
        <taxon>Gammaproteobacteria</taxon>
        <taxon>Methylococcales</taxon>
        <taxon>Methylococcaceae</taxon>
        <taxon>Methylobacter</taxon>
    </lineage>
</organism>
<dbReference type="SMART" id="SM00736">
    <property type="entry name" value="CADG"/>
    <property type="match status" value="2"/>
</dbReference>
<sequence>MKHHSRPWLKAARQSASRSLRLVLEPRMVFDAAVADTASIVEDIANVTGDVLTNDTGAGLTVQGVADGTPAGPLAGNVAGAVAGTYGSLTVQANGSYDYALNNASSTVQALAAGQTATDTFTYTTKNGANTPFTSTLTVTVTGANDAPSAIADTNSIAEDAVSITSNVLSNDTDVDTGDIKTVTAITGGEVGSPMTGTYGNLTLNADGSYTYKLDNTNAAVKALGAGHSLTETFTYTMKDAANATSSATLTITIDGITDTPIVTTDESSVNATAREIVFIEGNISQLQLLATGVRPGVQAIILDPARDGLDQIAEALSGKTDLSAIHIISHGSQGALQLGGMALNDAALQSHSADLAAIRASLATGGDLLLYGCDIGQGYAGVNFIGHLAQATGADVAASTDPTGYAMLGGNWILEQQTGTIEANSPLTDQAMAAYSALLVSPAITTPSALSINEDASYAFSGFNVTYAGAETNFEAVVTVTTAGSGNLVDGVVSDTQLASQGSLAAINAFLNGLQFQDASNWNGAANIDVTINVYNGNYSAGNLAATNSANFNVTVNPVNDAPAGTNKTISISEDGSKVFSAADFGFTDTIDSNTLSAVKITTTPLHGTLKNNGTTLTAGQSVSVADINAGYLVYTPIANANGTGYGNFTFQVQDNGGTLNGGADTDPSAKTMTIDVTAVNDTPTTTNASLSVNKNATLTFSLASSDVDGGTNSTTDAAVNQYKIDTVSANGILKDSSGNTLSAGSIITVAAATNMTFTPTTNYTGSTSFTFEAIDSAGLHSNASTVSITVNSVNQPPIITIPAAQSVNEDTSLTLSGLSLSDPDAGSAVVQATLSASHGNINFVSTTGLTVTAGANNSHSITVQGTINDINTALGSSNLRYTPDANYPNATAAATDTITIVANDLGNTGGGAQTDTKTITVTVNPVADAPVTGAATLAAVNEDTLDPAGASVSSLMSGHFTDVDGNTLAGIAISADATSASQGVWQYSANNGSSWQAVGDVSAGSALLLDATALLRFVPAANWNGTPGNLTIHAVDNSGSRTYTSTASRQTVNVSGNTDIDATGNSLGTSITSVADPFVYVNDSYLRVDEGGTSVLDSSILKITNVEASAAQIVYTVTGNTFSHGVMQLDSAHNGTWTTVVGNGTTFTQDDIDNGHLRYVHDGSEPAYAADQTLSYNVAEGGTSANRTLTIKISPVNDIPVLYTPGDTAPDTTVLSANVQKGSWLTFSTGNIQAVDPDNTNEQLVFRLESLPTHGILTYNGNAVAIGTIFNYANLSGLKYTHNNDSTSSDAFSVTLRDGAGGVVSARTIDLAIGIFNTAPTGIGNLSASIFEDPAANNGMAIKNFPGYSFSDADTGATIKGVAIVGGNTANPAAQGTWQYSTDGSHWADIGSVNDTTSALVLSPDTLVRFVPVSNYNGDPGALSVRALDNTYTGGTSVSNGSETRVTLDVTNRGGTTAISGNANTLGITVTAVNDDPVMATINSLDLGSGVYTATVTTSQLSATDVEGDTITYRLESRPTYGWLLLNGTPLGTGSIFTQADINSGKLTYQNYYNNSGTDGFNVTARDGEYNVQLNRPGGVYSGNTIQQLHVTVNITSQTGAPGGNGSTGGGGATGAVDGYGIGTTTVTGGGAGTPATAVNDVLYTSQNTPVTVYPSLLLNNDNGAGTLAITGVNAVPGSDHGIVAINGDGTITFTPETAFAGDGSFTYTFTDAENKTATATVTVHVLGVNDPLNKNLPLVLDEGSVAAITNTILQAPTADCVFTLGSTLPSNGYLYLDSTPGDGIGNATKLGFGDTFTQADIDAGKVKFAHNGSEDFISGFNFTLTDGSGNVLAKSIFNIDATPVNDTPAIGVSGAGTLGLGATYVFNSGSNVAIALADVDGSGDKTGATAFQSTNAELGFRVTTLAAHGTLQYYNGSAWVAITAGNMASTPIGKTDLTNGYFRYIQDGTNNFHDSFQITPDDSKGVLTAGQLSVGAPVTVSLNVVPANLYPVILNDTGLTVANGKAIYEGDTAIIHAADLMGTDPDNTDTQIQFRITSNVQYGQLLLNGQILGVGSAFTQDDLNNNRVSYKHDGLEGTTDSFSFRLSDGSGGNGIDSADLVEPPGTFNIDIIPVNDAPVVTVPGARTVAEEQTVTITGISIADPDSVNRALAIDNNFGPLLVTLSADHGVLTFGTTTGLTFVNGTANGAATIAVTGTLGALNTALGTLTYQGNANYIGSDTLTVRTDDLGHYGDVNRDATVTIGTAAAPGVDNLFDVKTVAITVTPVNDAPTLSGISANAYTEDAAAIVLASLANPADIDLDAFNSLNGNWGSATLTLSRSGGANAEDLFSNSGTLGTLTQGGNLTLGGVTKGTVTTNSNGTLKLTFADGVTTAEVQSVLQQIAYSNSRQSLAAGQTASVALAWVLDDGDTDPDRANNGQGTGGHLFVSVNQTITLTGVNDAPTGSGVASITPASLTATEDVTAGVAGDTVANLFTAKYSDSDASNSLGGIAITANSSVASEGHWEYSTNNGASWTQIANNGSITTANALVLSATDKIRFLPDASNYNGTPGSLTLRLIDNSATVASASFVDVSDDAAKSGGATQYSNSSNAVTLNATVTAVNDAPTISGNKTVSDGVTESSPIVISSAGTIPSVVADIEATRIAGGEGGADKGKVSVTVAVANGLTHGKITLGSTGNVTITAGADNSNTVTIKGLLSDINAALDGLSFTPGDNANTSEDVTVTVDDLGNSGTTTTAGSKLTATQTITITNIAQINDAPTATGNATLTAVNEDAGAAANIPNYGNLAAATGATVSSLFNAKFSDVDTTSSSHTFSGIAITGNAEDGTHGHWEYSTDSGASWTQIPTAGLSDTAALVIGSAANNMIRFNPDTADYNGTPGALTVRLSDGKSFVTSTNALDLKLLATGITDGWSNAISLTTSVTQVNDAPIISNLDGDNVAFVEAVGVNVAGIAVYIDNGGNASLGDIDLITRTETTFNGATLTVRDHLGADSNDFFVIQTGVNNISISGGFTTPSGLKLFNSGSSINYNGVSVAAITNNSSTGTLVLTFNANATGAAVDAILHNLAYSNNKDALTAGTKDIDIIFKDGNATQANNVQGSGGELSTTATVHITLSPSNDAPSFTAGATISDNEDVTPLPLVQSTLGSLLGGANFTDPDGGGNLAGVAVSAYSDKSNNAQILGSWQVSFDSGTTWTNLSDLSTTAGGISASKALLLSANTMVQFVPDANANTAGLATPPRLTVFAVEDGIPVGASAVNAPAITFSTAAGTLVTYDTTADTLEARVSAASVNIDVQITPINDAPVVTATATNPNLNENSSTASGLSIDPVLLLNSGVTVADVDLATNANLTSTIFGHGTITVSLHNSGYTASDYVTGDVLFVAGTLPSGVTTSGGTAGDLTITLANGTTLAEVKTILENIAYKNTGDNPTVSQTNTDRHYRIVVNDGNNVQAGGNAGGPAKSSANIDGVLTISPTNDAPIVDLNGGSAGNDNTVTFTEGANTANTPAYIAAASGTLLSDVDNANLTQMVITVGGLLDGNNEVLNIDGTQFQLATDRTVTNSTSHFDIAYAGGIFTITKNGAAIDSVANFQTLLRGITYDTLTDTPTAGARTFDVQVTDAGVDDAGNAATKLDSNLPRTTLTVVPANDQPRLTNLSSSVSFHENALQAGADWLDQSVTLTELDGANYNNGTITISGLAAADIVSLPSAPSATLGNVQWTGVNGGNVQYHDGSSWVTVGTATGGTAGNFVVTLNSSATPAIAQRIIENLTFRNTSDAPATTRTLTYTVNDGSAGGSVLGATLGVTIIRDNDAPVMSAASLGGTYTERSATGLQLVNGTVGSTILVSDPDSPTNFNGGSLTVSLSGYQTGDTLSVLNDSTAAGHISVSGNTVSFGNVSFAGTSGGNGNDLVITFNSTAAPAAVQALLAQLRYSNTANDNPTHYGAAPTRNFTITLNDGANTHDAAADVPGALTATLSGTITVTPTADAPVIGASNAIFTEGGSAVTLSPALTLTDADDTQATGATVQISANLQTAYDSLAVAGTVLGNTIGGTNITVTGYDSSTGTLTLSGTDTLANYQAALRTVTFSNSNEDPAGNNLTGTRTLTWSVTDANSNNIGGSGATGTTTSTVTLYPVNDAPIISELDATSANTYVQGGAAVIIDSNATLGDYELAVRDNWAGAKLTIARSTGASTDDVLGASGTSSSGLYLNAGNIQVDGTTVGTYTNSGGTLTMTFGATATTALVNKALQGITYANAITTAGSLGYNSVILRVGIDDQNTDTTGGGTAGTATGAQKQGSGGLKTATQDIVVNINRRPIANADTGSVSEGVLTSDATTVSGDVTPAGTAGGNVLDTDQDGDTLTVQGVQAGTQSGPLTGSVNTAVNGSYGSVNIAADGSYTYAVDNTNAAIQHLAIGETKTDTFSYTISDGRGGTSTTTLTITINGTNDAPVLSDTALTVTQAEDDGIPGSGTAGTLVSALAGGSNIADLDAGNPKGIAITATDSTHGTWYYSTTAAPSWTAFTATGNSALLLAADANTRIYFKPTGDWHGSITGALTIRAWDTTSGSNGSTAGLSNAGSSTGGTTAFSTATDSVDLTITPINDAPTLSGSTTLAATNEDTTSSATAATIAGALTYGDAADDQTGNGGNSTATARTALAIVGNAATAGQGVWQYTTDGSSWNTISTTIGNTTAVVLDLGNTNHQIRFVPATDYNGTPGVLTLRVADGSWNSATGIQNINAAVGGTGAWSSGTGTLGITVNALNDAPTVSGLNATPTFVEGIDTAGNRTVIGTPIILDSSVTIGDIEIVTQAVDNFSGTTLTIARDNGSGSFSANAQDIFGLDTTGTVSIAGTVISVSGTAMADITSNSGGQLLITFRSAATSAQVNTVVSAVTYALNSDTPPANVTLRYRFNDDNQAAAQGSGGSLTGDATITVGITAQNDIPLAVDDTNAITEDAMPNTTTGNVITGIGSPNTSADSDPENDTLTITALRTGAEGAGGSTTAVTSGTTSANGTLLAGSYGSITLGADGSYSYALDNANVTVNALRNGQTLTETFTYTLSDGHSGTDTAQITITISGNSDGAPSIVPVDGNGAAIGQVTVNESGLTGIGDTTETNTGSVTLSAADGLTSINVGGTTVTLAQLNALGSTPVVINTSKGAITLTGYTSTSNVGGVSTGGTLAYRYTLSQVQTTPAATGNSDAIALTITDAGGGSANGTLTVRIVDDVPTANADANSVNEGTTLAATTTTGNVFGATGATAGDVADRIGADNTATPVTAVSFGGNAKTVGTVFNSTYGSLILNADGSYSYALDNANVTVNALRNGQTLTETFTYTITDADGDTGSTTLVITINGVTDGAPSIVPVDGNGAATGQVTVNESGLTSVGDTTETHTGSITLSAADGLTSINVGGTTVTLAQLNALGSTPVVINTPKGAITLTGYTSTSNVGGVSTGGTLAYSYTLSQVQTTPAATGNSDAIALTIADAGGGSANGTLTVRIVDDVPTANADANSVNEGTTLAATATTGNVFGATGATAGDVADRIGADNTATPVTAVSFGGNAKTVGTVFNSAYGSLTLNADGSYSYSLDNANVTVNALKNGQTLTETFTYTITDADGDTSSTNLVITINGINDAPVAKPDTNTVNENAILTVITANGVIQSGTVLTGVDTDVESDTLTVIGVKTGIVADVAAVGTANIAGTLTGTYGTLTLAANGSYVYAADQAVTDRLGLGVTATDTFSYAISDGNGGTAFTTLVITVTGTNDAPTTVGLLPPVTQADSTMVSLTTAGGFADPDSNNIFTYSASGLPAGLSIDANTGMISGTLAHDASQGGVDGVHTVVVTVTDSQGVPVSQTFSFTVTNPAPVANPDTNAVNESSTLTVNAANGVIRSGGAPTGTDTDADGDTLTVIGVKSGTAANAAAVGTSNVGSAVRGTYGTLTLAADGSYTYQANAVDVSAIVTDTFSYAISDGNGGISFTTLVISVTGTGKAPNAPEGSVIQLANSPSSSSASDTVQDSSTANPTFTSTGSSNSQNSGATVTDGEDKSPSEGRQSTKTGDSIHYELELTGSLKNQLVLENKEFSFRIPNGVFTHTNPNEHLSFKATSPSGGALPSWIHFDPNTKTFSGVPPVGSKTETVLVIVKDSNGKEVSANFTIGVNKEDSTQTSPLRQADSKPKIIKPQARISNFDTISGKPGLTEQVHAVGRLSRLQESRALLDSLKQL</sequence>
<dbReference type="InterPro" id="IPR036278">
    <property type="entry name" value="Sialidase_sf"/>
</dbReference>
<dbReference type="eggNOG" id="COG2931">
    <property type="taxonomic scope" value="Bacteria"/>
</dbReference>
<dbReference type="eggNOG" id="COG2304">
    <property type="taxonomic scope" value="Bacteria"/>
</dbReference>
<protein>
    <submittedName>
        <fullName evidence="6">Outer membrane adhesin like protein</fullName>
    </submittedName>
</protein>
<dbReference type="InterPro" id="IPR039005">
    <property type="entry name" value="CSPG_rpt"/>
</dbReference>